<reference evidence="2" key="1">
    <citation type="submission" date="2021-06" db="EMBL/GenBank/DDBJ databases">
        <authorList>
            <person name="Hodson N. C."/>
            <person name="Mongue J. A."/>
            <person name="Jaron S. K."/>
        </authorList>
    </citation>
    <scope>NUCLEOTIDE SEQUENCE</scope>
</reference>
<evidence type="ECO:0000313" key="2">
    <source>
        <dbReference type="EMBL" id="CAG7835220.1"/>
    </source>
</evidence>
<evidence type="ECO:0000313" key="3">
    <source>
        <dbReference type="Proteomes" id="UP000708208"/>
    </source>
</evidence>
<keyword evidence="3" id="KW-1185">Reference proteome</keyword>
<feature type="signal peptide" evidence="1">
    <location>
        <begin position="1"/>
        <end position="21"/>
    </location>
</feature>
<gene>
    <name evidence="2" type="ORF">AFUS01_LOCUS44622</name>
</gene>
<name>A0A8J2MAZ3_9HEXA</name>
<accession>A0A8J2MAZ3</accession>
<dbReference type="OrthoDB" id="6779241at2759"/>
<feature type="chain" id="PRO_5035175416" evidence="1">
    <location>
        <begin position="22"/>
        <end position="172"/>
    </location>
</feature>
<comment type="caution">
    <text evidence="2">The sequence shown here is derived from an EMBL/GenBank/DDBJ whole genome shotgun (WGS) entry which is preliminary data.</text>
</comment>
<organism evidence="2 3">
    <name type="scientific">Allacma fusca</name>
    <dbReference type="NCBI Taxonomy" id="39272"/>
    <lineage>
        <taxon>Eukaryota</taxon>
        <taxon>Metazoa</taxon>
        <taxon>Ecdysozoa</taxon>
        <taxon>Arthropoda</taxon>
        <taxon>Hexapoda</taxon>
        <taxon>Collembola</taxon>
        <taxon>Symphypleona</taxon>
        <taxon>Sminthuridae</taxon>
        <taxon>Allacma</taxon>
    </lineage>
</organism>
<evidence type="ECO:0000256" key="1">
    <source>
        <dbReference type="SAM" id="SignalP"/>
    </source>
</evidence>
<dbReference type="Proteomes" id="UP000708208">
    <property type="component" value="Unassembled WGS sequence"/>
</dbReference>
<dbReference type="EMBL" id="CAJVCH010570566">
    <property type="protein sequence ID" value="CAG7835220.1"/>
    <property type="molecule type" value="Genomic_DNA"/>
</dbReference>
<protein>
    <submittedName>
        <fullName evidence="2">Uncharacterized protein</fullName>
    </submittedName>
</protein>
<keyword evidence="1" id="KW-0732">Signal</keyword>
<proteinExistence type="predicted"/>
<dbReference type="AlphaFoldDB" id="A0A8J2MAZ3"/>
<sequence>MKTAMFCIWLILVVVVVHVHCQDDEMDEEKSEEYRQCNKERRRALVSLKKNLEFCDNDKTIEGSRCDPAVRGCLCKCVLAKEGILDENGAVTIEAVKEIVENRASGELQTRFLTLLEGCLQEHGSLIKPEDPACGGYEVFGHCLEGGIEKICEDPEQETTELEAAEAPKDEL</sequence>